<dbReference type="KEGG" id="crq:GCK72_022090"/>
<dbReference type="RefSeq" id="XP_003091414.2">
    <property type="nucleotide sequence ID" value="XM_003091366.2"/>
</dbReference>
<feature type="chain" id="PRO_5025346027" evidence="1">
    <location>
        <begin position="21"/>
        <end position="132"/>
    </location>
</feature>
<dbReference type="EMBL" id="WUAV01000006">
    <property type="protein sequence ID" value="KAF1745643.1"/>
    <property type="molecule type" value="Genomic_DNA"/>
</dbReference>
<dbReference type="AlphaFoldDB" id="A0A6A5FSW6"/>
<comment type="caution">
    <text evidence="2">The sequence shown here is derived from an EMBL/GenBank/DDBJ whole genome shotgun (WGS) entry which is preliminary data.</text>
</comment>
<dbReference type="GeneID" id="9798526"/>
<dbReference type="CTD" id="9798526"/>
<feature type="signal peptide" evidence="1">
    <location>
        <begin position="1"/>
        <end position="20"/>
    </location>
</feature>
<organism evidence="2 3">
    <name type="scientific">Caenorhabditis remanei</name>
    <name type="common">Caenorhabditis vulgaris</name>
    <dbReference type="NCBI Taxonomy" id="31234"/>
    <lineage>
        <taxon>Eukaryota</taxon>
        <taxon>Metazoa</taxon>
        <taxon>Ecdysozoa</taxon>
        <taxon>Nematoda</taxon>
        <taxon>Chromadorea</taxon>
        <taxon>Rhabditida</taxon>
        <taxon>Rhabditina</taxon>
        <taxon>Rhabditomorpha</taxon>
        <taxon>Rhabditoidea</taxon>
        <taxon>Rhabditidae</taxon>
        <taxon>Peloderinae</taxon>
        <taxon>Caenorhabditis</taxon>
    </lineage>
</organism>
<sequence>MSYSIFLLLLFAVLVSSARGSKNPKPDPKLIASNTLEAALNAARAEDFGRFKTLVAYYKGPGLSDYDMRMFANYYEYIVLKAEFNEDGHVETICTTSPTDRLYFFKFNHHPRVQLDGPVILPNNWVLTEINH</sequence>
<keyword evidence="1" id="KW-0732">Signal</keyword>
<evidence type="ECO:0000313" key="3">
    <source>
        <dbReference type="Proteomes" id="UP000483820"/>
    </source>
</evidence>
<gene>
    <name evidence="2" type="ORF">GCK72_022090</name>
</gene>
<evidence type="ECO:0000256" key="1">
    <source>
        <dbReference type="SAM" id="SignalP"/>
    </source>
</evidence>
<reference evidence="2 3" key="1">
    <citation type="submission" date="2019-12" db="EMBL/GenBank/DDBJ databases">
        <title>Chromosome-level assembly of the Caenorhabditis remanei genome.</title>
        <authorList>
            <person name="Teterina A.A."/>
            <person name="Willis J.H."/>
            <person name="Phillips P.C."/>
        </authorList>
    </citation>
    <scope>NUCLEOTIDE SEQUENCE [LARGE SCALE GENOMIC DNA]</scope>
    <source>
        <strain evidence="2 3">PX506</strain>
        <tissue evidence="2">Whole organism</tissue>
    </source>
</reference>
<dbReference type="Proteomes" id="UP000483820">
    <property type="component" value="Chromosome X"/>
</dbReference>
<evidence type="ECO:0000313" key="2">
    <source>
        <dbReference type="EMBL" id="KAF1745643.1"/>
    </source>
</evidence>
<name>A0A6A5FSW6_CAERE</name>
<proteinExistence type="predicted"/>
<accession>A0A6A5FSW6</accession>
<protein>
    <submittedName>
        <fullName evidence="2">Uncharacterized protein</fullName>
    </submittedName>
</protein>